<protein>
    <submittedName>
        <fullName evidence="1">Uncharacterized protein</fullName>
    </submittedName>
</protein>
<sequence length="89" mass="9510">MFISNSVFAHNEDVFGIQWTNDLFEIPDAAADAGIANDGGNQGKLTSIHFFFPFPTSLTPPKAIEISSLLLLATAQSTRSCLPSSSFSS</sequence>
<evidence type="ECO:0000313" key="2">
    <source>
        <dbReference type="Proteomes" id="UP001446871"/>
    </source>
</evidence>
<proteinExistence type="predicted"/>
<name>A0ABR1VF75_9PEZI</name>
<gene>
    <name evidence="1" type="ORF">PG996_007741</name>
</gene>
<dbReference type="EMBL" id="JAQQWM010000004">
    <property type="protein sequence ID" value="KAK8068629.1"/>
    <property type="molecule type" value="Genomic_DNA"/>
</dbReference>
<accession>A0ABR1VF75</accession>
<organism evidence="1 2">
    <name type="scientific">Apiospora saccharicola</name>
    <dbReference type="NCBI Taxonomy" id="335842"/>
    <lineage>
        <taxon>Eukaryota</taxon>
        <taxon>Fungi</taxon>
        <taxon>Dikarya</taxon>
        <taxon>Ascomycota</taxon>
        <taxon>Pezizomycotina</taxon>
        <taxon>Sordariomycetes</taxon>
        <taxon>Xylariomycetidae</taxon>
        <taxon>Amphisphaeriales</taxon>
        <taxon>Apiosporaceae</taxon>
        <taxon>Apiospora</taxon>
    </lineage>
</organism>
<keyword evidence="2" id="KW-1185">Reference proteome</keyword>
<reference evidence="1 2" key="1">
    <citation type="submission" date="2023-01" db="EMBL/GenBank/DDBJ databases">
        <title>Analysis of 21 Apiospora genomes using comparative genomics revels a genus with tremendous synthesis potential of carbohydrate active enzymes and secondary metabolites.</title>
        <authorList>
            <person name="Sorensen T."/>
        </authorList>
    </citation>
    <scope>NUCLEOTIDE SEQUENCE [LARGE SCALE GENOMIC DNA]</scope>
    <source>
        <strain evidence="1 2">CBS 83171</strain>
    </source>
</reference>
<comment type="caution">
    <text evidence="1">The sequence shown here is derived from an EMBL/GenBank/DDBJ whole genome shotgun (WGS) entry which is preliminary data.</text>
</comment>
<evidence type="ECO:0000313" key="1">
    <source>
        <dbReference type="EMBL" id="KAK8068629.1"/>
    </source>
</evidence>
<dbReference type="Proteomes" id="UP001446871">
    <property type="component" value="Unassembled WGS sequence"/>
</dbReference>